<dbReference type="RefSeq" id="WP_205291290.1">
    <property type="nucleotide sequence ID" value="NZ_CP074406.1"/>
</dbReference>
<dbReference type="GO" id="GO:0046872">
    <property type="term" value="F:metal ion binding"/>
    <property type="evidence" value="ECO:0007669"/>
    <property type="project" value="UniProtKB-KW"/>
</dbReference>
<organism evidence="6 7">
    <name type="scientific">Nocardioides faecalis</name>
    <dbReference type="NCBI Taxonomy" id="2803858"/>
    <lineage>
        <taxon>Bacteria</taxon>
        <taxon>Bacillati</taxon>
        <taxon>Actinomycetota</taxon>
        <taxon>Actinomycetes</taxon>
        <taxon>Propionibacteriales</taxon>
        <taxon>Nocardioidaceae</taxon>
        <taxon>Nocardioides</taxon>
    </lineage>
</organism>
<evidence type="ECO:0000256" key="2">
    <source>
        <dbReference type="ARBA" id="ARBA00022723"/>
    </source>
</evidence>
<comment type="caution">
    <text evidence="6">The sequence shown here is derived from an EMBL/GenBank/DDBJ whole genome shotgun (WGS) entry which is preliminary data.</text>
</comment>
<dbReference type="AlphaFoldDB" id="A0A938Y671"/>
<accession>A0A938Y671</accession>
<dbReference type="PANTHER" id="PTHR35005:SF1">
    <property type="entry name" value="2-AMINO-5-FORMYLAMINO-6-RIBOSYLAMINOPYRIMIDIN-4(3H)-ONE 5'-MONOPHOSPHATE DEFORMYLASE"/>
    <property type="match status" value="1"/>
</dbReference>
<dbReference type="SUPFAM" id="SSF102215">
    <property type="entry name" value="Creatininase"/>
    <property type="match status" value="1"/>
</dbReference>
<comment type="similarity">
    <text evidence="5">Belongs to the creatininase superfamily.</text>
</comment>
<keyword evidence="4" id="KW-0862">Zinc</keyword>
<dbReference type="Proteomes" id="UP000663791">
    <property type="component" value="Unassembled WGS sequence"/>
</dbReference>
<dbReference type="EMBL" id="JAERTX010000006">
    <property type="protein sequence ID" value="MBM9459995.1"/>
    <property type="molecule type" value="Genomic_DNA"/>
</dbReference>
<dbReference type="Pfam" id="PF02633">
    <property type="entry name" value="Creatininase"/>
    <property type="match status" value="1"/>
</dbReference>
<evidence type="ECO:0000256" key="4">
    <source>
        <dbReference type="ARBA" id="ARBA00022833"/>
    </source>
</evidence>
<evidence type="ECO:0000256" key="1">
    <source>
        <dbReference type="ARBA" id="ARBA00001947"/>
    </source>
</evidence>
<keyword evidence="7" id="KW-1185">Reference proteome</keyword>
<dbReference type="GO" id="GO:0016811">
    <property type="term" value="F:hydrolase activity, acting on carbon-nitrogen (but not peptide) bonds, in linear amides"/>
    <property type="evidence" value="ECO:0007669"/>
    <property type="project" value="TreeGrafter"/>
</dbReference>
<keyword evidence="2" id="KW-0479">Metal-binding</keyword>
<comment type="cofactor">
    <cofactor evidence="1">
        <name>Zn(2+)</name>
        <dbReference type="ChEBI" id="CHEBI:29105"/>
    </cofactor>
</comment>
<keyword evidence="3" id="KW-0378">Hydrolase</keyword>
<dbReference type="GO" id="GO:0009231">
    <property type="term" value="P:riboflavin biosynthetic process"/>
    <property type="evidence" value="ECO:0007669"/>
    <property type="project" value="TreeGrafter"/>
</dbReference>
<dbReference type="InterPro" id="IPR003785">
    <property type="entry name" value="Creatininase/forma_Hydrolase"/>
</dbReference>
<name>A0A938Y671_9ACTN</name>
<dbReference type="Gene3D" id="3.40.50.10310">
    <property type="entry name" value="Creatininase"/>
    <property type="match status" value="1"/>
</dbReference>
<protein>
    <submittedName>
        <fullName evidence="6">Creatininase family protein</fullName>
    </submittedName>
</protein>
<gene>
    <name evidence="6" type="ORF">JK386_08775</name>
</gene>
<evidence type="ECO:0000313" key="6">
    <source>
        <dbReference type="EMBL" id="MBM9459995.1"/>
    </source>
</evidence>
<reference evidence="6" key="1">
    <citation type="submission" date="2021-01" db="EMBL/GenBank/DDBJ databases">
        <title>Novel species in genus Nocardioides.</title>
        <authorList>
            <person name="Zhang G."/>
        </authorList>
    </citation>
    <scope>NUCLEOTIDE SEQUENCE</scope>
    <source>
        <strain evidence="6">Zg-536</strain>
    </source>
</reference>
<dbReference type="PANTHER" id="PTHR35005">
    <property type="entry name" value="3-DEHYDRO-SCYLLO-INOSOSE HYDROLASE"/>
    <property type="match status" value="1"/>
</dbReference>
<proteinExistence type="inferred from homology"/>
<sequence length="269" mass="28711">MEKSIRKARFLAEMSGPACGSAAAEGDPLFLQPIGAVEHHGAHLPLATDALVADAVAARLVTERPDLDVVVMPTLTYGTSNEHVWAPGTVSLSPVTLLAVLDDVAASVRRAGGRRFAFLNAHGGNTNLLRVAIREIRVKHDLMTFLAHCDLPPDNGGPAGDPREEGLGIHGGLGETSMMLHLFPELVDLSLAERRIPSWINEYRALGFEQGSEYAWLSEDITVDGVIGDPTLATAEHGRARVAESVRNVAAAVEEMLVFRFGTGPAVRS</sequence>
<evidence type="ECO:0000256" key="3">
    <source>
        <dbReference type="ARBA" id="ARBA00022801"/>
    </source>
</evidence>
<evidence type="ECO:0000256" key="5">
    <source>
        <dbReference type="ARBA" id="ARBA00024029"/>
    </source>
</evidence>
<evidence type="ECO:0000313" key="7">
    <source>
        <dbReference type="Proteomes" id="UP000663791"/>
    </source>
</evidence>
<dbReference type="InterPro" id="IPR024087">
    <property type="entry name" value="Creatininase-like_sf"/>
</dbReference>